<dbReference type="InterPro" id="IPR021109">
    <property type="entry name" value="Peptidase_aspartic_dom_sf"/>
</dbReference>
<feature type="non-terminal residue" evidence="3">
    <location>
        <position position="1"/>
    </location>
</feature>
<sequence length="514" mass="57529">EDHELLQFVLTLHDGDTLYDIVLQDANNNSMQVRIDFLQPDIWLMNGDEILQCDIYNQWFYDHTSLYSMNLDPPVLTAFNNDWELVDCYDYGAFFTSPIITKTQGDSVTTTTSFNSDFPTPTKPGVYNGQPYSINYVNQILADGELFSSNLTFISSNNKVIELPDFTFNLVNDSNVFEGGLGLAGNPYGSGFLDSLKLNEYINSSGYSLFFQNDTRPFGLLLPGSVNTKYLSGDFYEFDLINYTGINDNDNNNFVKLPILQLDDLIIENSKNGNTLSLNSNLSSIGVLLDPRSYYTYLPLETLVNLAMQINAVYNYQTDRWIVQCDNVYENQPILQFVFGPLKINIELSAFTSEAYFNSQSLQFNNGEKACFLQFLPSSSSGYFSLGSDFIRQIYLAVDNEGDKIALANTNQNLDINLKDFSFSNNPSSFHPRNLTNSKSIDYISSGKIPFATHHKISDPVTWSYSTNTDSTTDIPARFLGAVIESGKILTNGQSDTHSSILPGMASAAKENTT</sequence>
<keyword evidence="1" id="KW-1015">Disulfide bond</keyword>
<dbReference type="RefSeq" id="XP_020075480.1">
    <property type="nucleotide sequence ID" value="XM_020223979.1"/>
</dbReference>
<dbReference type="OrthoDB" id="771136at2759"/>
<evidence type="ECO:0000313" key="3">
    <source>
        <dbReference type="EMBL" id="ODV66413.1"/>
    </source>
</evidence>
<dbReference type="Pfam" id="PF00026">
    <property type="entry name" value="Asp"/>
    <property type="match status" value="1"/>
</dbReference>
<gene>
    <name evidence="3" type="ORF">HYPBUDRAFT_96897</name>
</gene>
<accession>A0A1E4RGM2</accession>
<dbReference type="PROSITE" id="PS51767">
    <property type="entry name" value="PEPTIDASE_A1"/>
    <property type="match status" value="1"/>
</dbReference>
<dbReference type="AlphaFoldDB" id="A0A1E4RGM2"/>
<organism evidence="3 4">
    <name type="scientific">Hyphopichia burtonii NRRL Y-1933</name>
    <dbReference type="NCBI Taxonomy" id="984485"/>
    <lineage>
        <taxon>Eukaryota</taxon>
        <taxon>Fungi</taxon>
        <taxon>Dikarya</taxon>
        <taxon>Ascomycota</taxon>
        <taxon>Saccharomycotina</taxon>
        <taxon>Pichiomycetes</taxon>
        <taxon>Debaryomycetaceae</taxon>
        <taxon>Hyphopichia</taxon>
    </lineage>
</organism>
<dbReference type="GO" id="GO:0006508">
    <property type="term" value="P:proteolysis"/>
    <property type="evidence" value="ECO:0007669"/>
    <property type="project" value="UniProtKB-KW"/>
</dbReference>
<protein>
    <submittedName>
        <fullName evidence="3">Acid protease</fullName>
    </submittedName>
</protein>
<keyword evidence="3" id="KW-0645">Protease</keyword>
<dbReference type="EMBL" id="KV454542">
    <property type="protein sequence ID" value="ODV66413.1"/>
    <property type="molecule type" value="Genomic_DNA"/>
</dbReference>
<reference evidence="4" key="1">
    <citation type="submission" date="2016-05" db="EMBL/GenBank/DDBJ databases">
        <title>Comparative genomics of biotechnologically important yeasts.</title>
        <authorList>
            <consortium name="DOE Joint Genome Institute"/>
            <person name="Riley R."/>
            <person name="Haridas S."/>
            <person name="Wolfe K.H."/>
            <person name="Lopes M.R."/>
            <person name="Hittinger C.T."/>
            <person name="Goker M."/>
            <person name="Salamov A."/>
            <person name="Wisecaver J."/>
            <person name="Long T.M."/>
            <person name="Aerts A.L."/>
            <person name="Barry K."/>
            <person name="Choi C."/>
            <person name="Clum A."/>
            <person name="Coughlan A.Y."/>
            <person name="Deshpande S."/>
            <person name="Douglass A.P."/>
            <person name="Hanson S.J."/>
            <person name="Klenk H.-P."/>
            <person name="Labutti K."/>
            <person name="Lapidus A."/>
            <person name="Lindquist E."/>
            <person name="Lipzen A."/>
            <person name="Meier-Kolthoff J.P."/>
            <person name="Ohm R.A."/>
            <person name="Otillar R.P."/>
            <person name="Pangilinan J."/>
            <person name="Peng Y."/>
            <person name="Rokas A."/>
            <person name="Rosa C.A."/>
            <person name="Scheuner C."/>
            <person name="Sibirny A.A."/>
            <person name="Slot J.C."/>
            <person name="Stielow J.B."/>
            <person name="Sun H."/>
            <person name="Kurtzman C.P."/>
            <person name="Blackwell M."/>
            <person name="Grigoriev I.V."/>
            <person name="Jeffries T.W."/>
        </authorList>
    </citation>
    <scope>NUCLEOTIDE SEQUENCE [LARGE SCALE GENOMIC DNA]</scope>
    <source>
        <strain evidence="4">NRRL Y-1933</strain>
    </source>
</reference>
<dbReference type="Proteomes" id="UP000095085">
    <property type="component" value="Unassembled WGS sequence"/>
</dbReference>
<feature type="domain" description="Peptidase A1" evidence="2">
    <location>
        <begin position="18"/>
        <end position="408"/>
    </location>
</feature>
<dbReference type="GO" id="GO:0004190">
    <property type="term" value="F:aspartic-type endopeptidase activity"/>
    <property type="evidence" value="ECO:0007669"/>
    <property type="project" value="UniProtKB-ARBA"/>
</dbReference>
<evidence type="ECO:0000259" key="2">
    <source>
        <dbReference type="PROSITE" id="PS51767"/>
    </source>
</evidence>
<dbReference type="Gene3D" id="2.40.70.10">
    <property type="entry name" value="Acid Proteases"/>
    <property type="match status" value="2"/>
</dbReference>
<dbReference type="GeneID" id="30998528"/>
<evidence type="ECO:0000256" key="1">
    <source>
        <dbReference type="ARBA" id="ARBA00023157"/>
    </source>
</evidence>
<evidence type="ECO:0000313" key="4">
    <source>
        <dbReference type="Proteomes" id="UP000095085"/>
    </source>
</evidence>
<name>A0A1E4RGM2_9ASCO</name>
<feature type="non-terminal residue" evidence="3">
    <location>
        <position position="514"/>
    </location>
</feature>
<keyword evidence="4" id="KW-1185">Reference proteome</keyword>
<proteinExistence type="predicted"/>
<dbReference type="InterPro" id="IPR033121">
    <property type="entry name" value="PEPTIDASE_A1"/>
</dbReference>
<dbReference type="STRING" id="984485.A0A1E4RGM2"/>
<dbReference type="SUPFAM" id="SSF50630">
    <property type="entry name" value="Acid proteases"/>
    <property type="match status" value="1"/>
</dbReference>
<keyword evidence="3" id="KW-0378">Hydrolase</keyword>